<comment type="caution">
    <text evidence="1">The sequence shown here is derived from an EMBL/GenBank/DDBJ whole genome shotgun (WGS) entry which is preliminary data.</text>
</comment>
<name>W9GWQ8_9PROT</name>
<reference evidence="1 2" key="1">
    <citation type="submission" date="2013-08" db="EMBL/GenBank/DDBJ databases">
        <title>The genome sequence of Skermanella stibiiresistens.</title>
        <authorList>
            <person name="Zhu W."/>
            <person name="Wang G."/>
        </authorList>
    </citation>
    <scope>NUCLEOTIDE SEQUENCE [LARGE SCALE GENOMIC DNA]</scope>
    <source>
        <strain evidence="1 2">SB22</strain>
    </source>
</reference>
<dbReference type="EMBL" id="AVFL01000031">
    <property type="protein sequence ID" value="EWY37076.1"/>
    <property type="molecule type" value="Genomic_DNA"/>
</dbReference>
<proteinExistence type="predicted"/>
<accession>W9GWQ8</accession>
<evidence type="ECO:0008006" key="3">
    <source>
        <dbReference type="Google" id="ProtNLM"/>
    </source>
</evidence>
<protein>
    <recommendedName>
        <fullName evidence="3">Integrase catalytic domain-containing protein</fullName>
    </recommendedName>
</protein>
<dbReference type="Proteomes" id="UP000019486">
    <property type="component" value="Unassembled WGS sequence"/>
</dbReference>
<evidence type="ECO:0000313" key="1">
    <source>
        <dbReference type="EMBL" id="EWY37076.1"/>
    </source>
</evidence>
<dbReference type="OrthoDB" id="9803878at2"/>
<gene>
    <name evidence="1" type="ORF">N825_21765</name>
</gene>
<keyword evidence="2" id="KW-1185">Reference proteome</keyword>
<evidence type="ECO:0000313" key="2">
    <source>
        <dbReference type="Proteomes" id="UP000019486"/>
    </source>
</evidence>
<dbReference type="STRING" id="1385369.N825_21765"/>
<organism evidence="1 2">
    <name type="scientific">Skermanella stibiiresistens SB22</name>
    <dbReference type="NCBI Taxonomy" id="1385369"/>
    <lineage>
        <taxon>Bacteria</taxon>
        <taxon>Pseudomonadati</taxon>
        <taxon>Pseudomonadota</taxon>
        <taxon>Alphaproteobacteria</taxon>
        <taxon>Rhodospirillales</taxon>
        <taxon>Azospirillaceae</taxon>
        <taxon>Skermanella</taxon>
    </lineage>
</organism>
<sequence length="97" mass="11272">MHFEIRRQAKDEVIDWLTFHSRNRMHSTLGYTSPMVFEENWRRQQQKGGGITQALWEALHGGKVKQTPSPTLCHAPLCDNVTDNFRITLPEGVRVLR</sequence>
<dbReference type="PATRIC" id="fig|1385369.3.peg.5895"/>
<dbReference type="AlphaFoldDB" id="W9GWQ8"/>